<reference evidence="2" key="1">
    <citation type="submission" date="2017-07" db="EMBL/GenBank/DDBJ databases">
        <title>Taro Niue Genome Assembly and Annotation.</title>
        <authorList>
            <person name="Atibalentja N."/>
            <person name="Keating K."/>
            <person name="Fields C.J."/>
        </authorList>
    </citation>
    <scope>NUCLEOTIDE SEQUENCE</scope>
    <source>
        <strain evidence="2">Niue_2</strain>
        <tissue evidence="2">Leaf</tissue>
    </source>
</reference>
<feature type="compositionally biased region" description="Low complexity" evidence="1">
    <location>
        <begin position="45"/>
        <end position="62"/>
    </location>
</feature>
<dbReference type="AlphaFoldDB" id="A0A843V035"/>
<accession>A0A843V035</accession>
<comment type="caution">
    <text evidence="2">The sequence shown here is derived from an EMBL/GenBank/DDBJ whole genome shotgun (WGS) entry which is preliminary data.</text>
</comment>
<evidence type="ECO:0000256" key="1">
    <source>
        <dbReference type="SAM" id="MobiDB-lite"/>
    </source>
</evidence>
<keyword evidence="3" id="KW-1185">Reference proteome</keyword>
<evidence type="ECO:0000313" key="2">
    <source>
        <dbReference type="EMBL" id="MQL86233.1"/>
    </source>
</evidence>
<name>A0A843V035_COLES</name>
<sequence>MVLRQCGLQRQLDPTSVAARLRGRPVCLSGSVAGLRSASGEGEQEASCPSSSSEPHRSGAGSAPPPAV</sequence>
<gene>
    <name evidence="2" type="ORF">Taro_018769</name>
</gene>
<protein>
    <submittedName>
        <fullName evidence="2">Uncharacterized protein</fullName>
    </submittedName>
</protein>
<dbReference type="EMBL" id="NMUH01000886">
    <property type="protein sequence ID" value="MQL86233.1"/>
    <property type="molecule type" value="Genomic_DNA"/>
</dbReference>
<evidence type="ECO:0000313" key="3">
    <source>
        <dbReference type="Proteomes" id="UP000652761"/>
    </source>
</evidence>
<feature type="region of interest" description="Disordered" evidence="1">
    <location>
        <begin position="34"/>
        <end position="68"/>
    </location>
</feature>
<dbReference type="Proteomes" id="UP000652761">
    <property type="component" value="Unassembled WGS sequence"/>
</dbReference>
<organism evidence="2 3">
    <name type="scientific">Colocasia esculenta</name>
    <name type="common">Wild taro</name>
    <name type="synonym">Arum esculentum</name>
    <dbReference type="NCBI Taxonomy" id="4460"/>
    <lineage>
        <taxon>Eukaryota</taxon>
        <taxon>Viridiplantae</taxon>
        <taxon>Streptophyta</taxon>
        <taxon>Embryophyta</taxon>
        <taxon>Tracheophyta</taxon>
        <taxon>Spermatophyta</taxon>
        <taxon>Magnoliopsida</taxon>
        <taxon>Liliopsida</taxon>
        <taxon>Araceae</taxon>
        <taxon>Aroideae</taxon>
        <taxon>Colocasieae</taxon>
        <taxon>Colocasia</taxon>
    </lineage>
</organism>
<proteinExistence type="predicted"/>